<dbReference type="HOGENOM" id="CLU_035168_3_1_6"/>
<comment type="catalytic activity">
    <reaction evidence="6">
        <text>octanoyl-[ACP] + L-lysyl-[protein] = N(6)-octanoyl-L-lysyl-[protein] + holo-[ACP] + H(+)</text>
        <dbReference type="Rhea" id="RHEA:17665"/>
        <dbReference type="Rhea" id="RHEA-COMP:9636"/>
        <dbReference type="Rhea" id="RHEA-COMP:9685"/>
        <dbReference type="Rhea" id="RHEA-COMP:9752"/>
        <dbReference type="Rhea" id="RHEA-COMP:9928"/>
        <dbReference type="ChEBI" id="CHEBI:15378"/>
        <dbReference type="ChEBI" id="CHEBI:29969"/>
        <dbReference type="ChEBI" id="CHEBI:64479"/>
        <dbReference type="ChEBI" id="CHEBI:78463"/>
        <dbReference type="ChEBI" id="CHEBI:78809"/>
        <dbReference type="EC" id="2.3.1.181"/>
    </reaction>
</comment>
<gene>
    <name evidence="6 8" type="primary">lipB</name>
    <name evidence="8" type="ORF">CEM_134</name>
</gene>
<comment type="miscellaneous">
    <text evidence="6">In the reaction, the free carboxyl group of octanoic acid is attached via an amide linkage to the epsilon-amino group of a specific lysine residue of lipoyl domains of lipoate-dependent enzymes.</text>
</comment>
<keyword evidence="3 6" id="KW-0808">Transferase</keyword>
<evidence type="ECO:0000256" key="1">
    <source>
        <dbReference type="ARBA" id="ARBA00004821"/>
    </source>
</evidence>
<dbReference type="InterPro" id="IPR020605">
    <property type="entry name" value="Octanoyltransferase_CS"/>
</dbReference>
<dbReference type="STRING" id="1495769.CEM_134"/>
<feature type="site" description="Lowers pKa of active site Cys" evidence="6">
    <location>
        <position position="136"/>
    </location>
</feature>
<dbReference type="GO" id="GO:0005737">
    <property type="term" value="C:cytoplasm"/>
    <property type="evidence" value="ECO:0007669"/>
    <property type="project" value="UniProtKB-SubCell"/>
</dbReference>
<dbReference type="NCBIfam" id="NF010922">
    <property type="entry name" value="PRK14342.1"/>
    <property type="match status" value="1"/>
</dbReference>
<protein>
    <recommendedName>
        <fullName evidence="6">Octanoyltransferase</fullName>
        <ecNumber evidence="6">2.3.1.181</ecNumber>
    </recommendedName>
    <alternativeName>
        <fullName evidence="6">Lipoate-protein ligase B</fullName>
    </alternativeName>
    <alternativeName>
        <fullName evidence="6">Lipoyl/octanoyl transferase</fullName>
    </alternativeName>
    <alternativeName>
        <fullName evidence="6">Octanoyl-[acyl-carrier-protein]-protein N-octanoyltransferase</fullName>
    </alternativeName>
</protein>
<organism evidence="8 9">
    <name type="scientific">Candidatus Johnevansia muelleri</name>
    <dbReference type="NCBI Taxonomy" id="1495769"/>
    <lineage>
        <taxon>Bacteria</taxon>
        <taxon>Pseudomonadati</taxon>
        <taxon>Pseudomonadota</taxon>
        <taxon>Gammaproteobacteria</taxon>
        <taxon>Candidatus Johnevansiales</taxon>
        <taxon>Candidatus Johnevansiaceae</taxon>
        <taxon>Candidatus Johnevansia</taxon>
    </lineage>
</organism>
<keyword evidence="4 6" id="KW-0012">Acyltransferase</keyword>
<feature type="binding site" evidence="6">
    <location>
        <begin position="68"/>
        <end position="75"/>
    </location>
    <ligand>
        <name>substrate</name>
    </ligand>
</feature>
<dbReference type="PATRIC" id="fig|1495769.3.peg.124"/>
<proteinExistence type="inferred from homology"/>
<dbReference type="FunFam" id="3.30.930.10:FF:000020">
    <property type="entry name" value="Octanoyltransferase"/>
    <property type="match status" value="1"/>
</dbReference>
<comment type="pathway">
    <text evidence="1 6">Protein modification; protein lipoylation via endogenous pathway; protein N(6)-(lipoyl)lysine from octanoyl-[acyl-carrier-protein]: step 1/2.</text>
</comment>
<dbReference type="KEGG" id="eme:CEM_134"/>
<dbReference type="UniPathway" id="UPA00538">
    <property type="reaction ID" value="UER00592"/>
</dbReference>
<evidence type="ECO:0000313" key="8">
    <source>
        <dbReference type="EMBL" id="CDZ16402.1"/>
    </source>
</evidence>
<feature type="binding site" evidence="6">
    <location>
        <begin position="152"/>
        <end position="154"/>
    </location>
    <ligand>
        <name>substrate</name>
    </ligand>
</feature>
<keyword evidence="9" id="KW-1185">Reference proteome</keyword>
<evidence type="ECO:0000259" key="7">
    <source>
        <dbReference type="PROSITE" id="PS51733"/>
    </source>
</evidence>
<dbReference type="InterPro" id="IPR045864">
    <property type="entry name" value="aa-tRNA-synth_II/BPL/LPL"/>
</dbReference>
<name>A0A078KEG1_9GAMM</name>
<keyword evidence="2 6" id="KW-0963">Cytoplasm</keyword>
<dbReference type="Pfam" id="PF21948">
    <property type="entry name" value="LplA-B_cat"/>
    <property type="match status" value="1"/>
</dbReference>
<accession>A0A078KEG1</accession>
<reference evidence="9" key="1">
    <citation type="submission" date="2014-07" db="EMBL/GenBank/DDBJ databases">
        <authorList>
            <person name="Santos-Garcia D."/>
        </authorList>
    </citation>
    <scope>NUCLEOTIDE SEQUENCE [LARGE SCALE GENOMIC DNA]</scope>
</reference>
<sequence length="228" mass="26499">MQEIYIYIYHIGICNYKTTLTAMQEYTYRRSLYDSDNIWLIEHDPVFTQGGNIETLIKLDIPIIKSDRGGKITYHGPGQLIFYILFDLKRSRLGVRELVTIIEKSTILTLATHGIFSYTKESAPGVYVLIDGYEAKISSIGIRIKRGCSFHGLAYNVDMDITPFEIINPCGYFGMQMTQLKDFMHYYSITIKIEYNRWIKCFYHKISSNYSFLIIEKKGLPEILTQAF</sequence>
<dbReference type="GO" id="GO:0009249">
    <property type="term" value="P:protein lipoylation"/>
    <property type="evidence" value="ECO:0007669"/>
    <property type="project" value="InterPro"/>
</dbReference>
<dbReference type="Proteomes" id="UP000032420">
    <property type="component" value="Chromosome I"/>
</dbReference>
<feature type="domain" description="BPL/LPL catalytic" evidence="7">
    <location>
        <begin position="32"/>
        <end position="214"/>
    </location>
</feature>
<feature type="binding site" evidence="6">
    <location>
        <begin position="139"/>
        <end position="141"/>
    </location>
    <ligand>
        <name>substrate</name>
    </ligand>
</feature>
<dbReference type="AlphaFoldDB" id="A0A078KEG1"/>
<feature type="active site" description="Acyl-thioester intermediate" evidence="6">
    <location>
        <position position="170"/>
    </location>
</feature>
<evidence type="ECO:0000256" key="6">
    <source>
        <dbReference type="HAMAP-Rule" id="MF_00013"/>
    </source>
</evidence>
<comment type="similarity">
    <text evidence="6">Belongs to the LipB family.</text>
</comment>
<dbReference type="EMBL" id="LM655252">
    <property type="protein sequence ID" value="CDZ16402.1"/>
    <property type="molecule type" value="Genomic_DNA"/>
</dbReference>
<dbReference type="PROSITE" id="PS51733">
    <property type="entry name" value="BPL_LPL_CATALYTIC"/>
    <property type="match status" value="1"/>
</dbReference>
<dbReference type="PROSITE" id="PS01313">
    <property type="entry name" value="LIPB"/>
    <property type="match status" value="1"/>
</dbReference>
<dbReference type="InterPro" id="IPR004143">
    <property type="entry name" value="BPL_LPL_catalytic"/>
</dbReference>
<dbReference type="PANTHER" id="PTHR10993:SF7">
    <property type="entry name" value="LIPOYLTRANSFERASE 2, MITOCHONDRIAL-RELATED"/>
    <property type="match status" value="1"/>
</dbReference>
<evidence type="ECO:0000256" key="5">
    <source>
        <dbReference type="ARBA" id="ARBA00024732"/>
    </source>
</evidence>
<dbReference type="NCBIfam" id="TIGR00214">
    <property type="entry name" value="lipB"/>
    <property type="match status" value="1"/>
</dbReference>
<dbReference type="PANTHER" id="PTHR10993">
    <property type="entry name" value="OCTANOYLTRANSFERASE"/>
    <property type="match status" value="1"/>
</dbReference>
<dbReference type="OrthoDB" id="9787061at2"/>
<dbReference type="SUPFAM" id="SSF55681">
    <property type="entry name" value="Class II aaRS and biotin synthetases"/>
    <property type="match status" value="1"/>
</dbReference>
<dbReference type="InterPro" id="IPR000544">
    <property type="entry name" value="Octanoyltransferase"/>
</dbReference>
<comment type="subcellular location">
    <subcellularLocation>
        <location evidence="6">Cytoplasm</location>
    </subcellularLocation>
</comment>
<dbReference type="EC" id="2.3.1.181" evidence="6"/>
<evidence type="ECO:0000313" key="9">
    <source>
        <dbReference type="Proteomes" id="UP000032420"/>
    </source>
</evidence>
<evidence type="ECO:0000256" key="3">
    <source>
        <dbReference type="ARBA" id="ARBA00022679"/>
    </source>
</evidence>
<dbReference type="HAMAP" id="MF_00013">
    <property type="entry name" value="LipB"/>
    <property type="match status" value="1"/>
</dbReference>
<evidence type="ECO:0000256" key="4">
    <source>
        <dbReference type="ARBA" id="ARBA00023315"/>
    </source>
</evidence>
<evidence type="ECO:0000256" key="2">
    <source>
        <dbReference type="ARBA" id="ARBA00022490"/>
    </source>
</evidence>
<dbReference type="CDD" id="cd16444">
    <property type="entry name" value="LipB"/>
    <property type="match status" value="1"/>
</dbReference>
<comment type="function">
    <text evidence="5 6">Catalyzes the transfer of endogenously produced octanoic acid from octanoyl-acyl-carrier-protein onto the lipoyl domains of lipoate-dependent enzymes. Lipoyl-ACP can also act as a substrate although octanoyl-ACP is likely to be the physiological substrate.</text>
</comment>
<dbReference type="GO" id="GO:0033819">
    <property type="term" value="F:lipoyl(octanoyl) transferase activity"/>
    <property type="evidence" value="ECO:0007669"/>
    <property type="project" value="UniProtKB-EC"/>
</dbReference>
<dbReference type="Gene3D" id="3.30.930.10">
    <property type="entry name" value="Bira Bifunctional Protein, Domain 2"/>
    <property type="match status" value="1"/>
</dbReference>